<evidence type="ECO:0000313" key="2">
    <source>
        <dbReference type="Proteomes" id="UP000646211"/>
    </source>
</evidence>
<dbReference type="InterPro" id="IPR050484">
    <property type="entry name" value="Transf_Hexapept/Carb_Anhydrase"/>
</dbReference>
<dbReference type="SUPFAM" id="SSF51161">
    <property type="entry name" value="Trimeric LpxA-like enzymes"/>
    <property type="match status" value="1"/>
</dbReference>
<accession>A0A930UCQ4</accession>
<dbReference type="InterPro" id="IPR001451">
    <property type="entry name" value="Hexapep"/>
</dbReference>
<comment type="caution">
    <text evidence="1">The sequence shown here is derived from an EMBL/GenBank/DDBJ whole genome shotgun (WGS) entry which is preliminary data.</text>
</comment>
<sequence>MKNIQTIHQTVTIMEGAVISGAVTIGANTYIGSGAIISSNGGTIEIGDNTVIMEGAIIRSSKKFGCSIGNHVIIGPKATITGSIIDDYCFIATNGTIFHGSKLKSGTILAINGIIHIDTFCPEDTFIPINHIAFGNPAKIYAPSEIGDFHQALKQIGFVKYVYDIDTSGLSNSEIYKKMTAKFLANLDK</sequence>
<dbReference type="Proteomes" id="UP000646211">
    <property type="component" value="Unassembled WGS sequence"/>
</dbReference>
<dbReference type="PANTHER" id="PTHR13061:SF29">
    <property type="entry name" value="GAMMA CARBONIC ANHYDRASE-LIKE 1, MITOCHONDRIAL-RELATED"/>
    <property type="match status" value="1"/>
</dbReference>
<dbReference type="RefSeq" id="WP_194311261.1">
    <property type="nucleotide sequence ID" value="NZ_JADHEC010000008.1"/>
</dbReference>
<keyword evidence="2" id="KW-1185">Reference proteome</keyword>
<reference evidence="1" key="1">
    <citation type="submission" date="2020-11" db="EMBL/GenBank/DDBJ databases">
        <title>Genome of Flavobacterium soyangense.</title>
        <authorList>
            <person name="Liu Q."/>
            <person name="Xin Y.-H."/>
        </authorList>
    </citation>
    <scope>NUCLEOTIDE SEQUENCE</scope>
    <source>
        <strain evidence="1">CGMCC 1.13493</strain>
    </source>
</reference>
<proteinExistence type="predicted"/>
<dbReference type="AlphaFoldDB" id="A0A930UCQ4"/>
<dbReference type="InterPro" id="IPR011004">
    <property type="entry name" value="Trimer_LpxA-like_sf"/>
</dbReference>
<dbReference type="PANTHER" id="PTHR13061">
    <property type="entry name" value="DYNACTIN SUBUNIT P25"/>
    <property type="match status" value="1"/>
</dbReference>
<dbReference type="Pfam" id="PF00132">
    <property type="entry name" value="Hexapep"/>
    <property type="match status" value="1"/>
</dbReference>
<protein>
    <submittedName>
        <fullName evidence="1">Gamma carbonic anhydrase family protein</fullName>
    </submittedName>
</protein>
<dbReference type="EMBL" id="JADHEC010000008">
    <property type="protein sequence ID" value="MBF2707995.1"/>
    <property type="molecule type" value="Genomic_DNA"/>
</dbReference>
<gene>
    <name evidence="1" type="ORF">IR213_05235</name>
</gene>
<name>A0A930UCQ4_9FLAO</name>
<organism evidence="1 2">
    <name type="scientific">Flavobacterium soyangense</name>
    <dbReference type="NCBI Taxonomy" id="2023265"/>
    <lineage>
        <taxon>Bacteria</taxon>
        <taxon>Pseudomonadati</taxon>
        <taxon>Bacteroidota</taxon>
        <taxon>Flavobacteriia</taxon>
        <taxon>Flavobacteriales</taxon>
        <taxon>Flavobacteriaceae</taxon>
        <taxon>Flavobacterium</taxon>
    </lineage>
</organism>
<evidence type="ECO:0000313" key="1">
    <source>
        <dbReference type="EMBL" id="MBF2707995.1"/>
    </source>
</evidence>
<dbReference type="Gene3D" id="2.160.10.10">
    <property type="entry name" value="Hexapeptide repeat proteins"/>
    <property type="match status" value="1"/>
</dbReference>